<sequence>MLRIVRTKTYRALQERSQEHAARAHQLDGTVESLKKQLADAQQQTAPFVAFTPAQVSAAAAADIITAAAERDVPNLDEPSRAALAEGERALIPVPDAPKWPLATLVWKKLDKMPAPYAAGQDPLSVQRIMGALTDIIGTAPRHDTTPSLGQVVNTTMALRCHLLRTICTNPTSTEQTIEHAALPYDEGILLDTHWSVWKPAANRKQNDTGAPWPLANRVRARLQPHVEPGTDLVPGPVEIREQIEQLVDESTEKHLVQDTALAMAIHLRRAAGLGITPLGEEMENACMTRGIILDIDETNAAITGPWDDAESLCTAGRTAYKTSGATLLTPCETPGCDEMLAWHVYPGGQLGPCRRPGCRCATFTTTWASTESATTTLEV</sequence>
<proteinExistence type="predicted"/>
<reference evidence="1 2" key="1">
    <citation type="journal article" date="2016" name="Front. Microbiol.">
        <title>Comparative Genomics Analysis of Streptomyces Species Reveals Their Adaptation to the Marine Environment and Their Diversity at the Genomic Level.</title>
        <authorList>
            <person name="Tian X."/>
            <person name="Zhang Z."/>
            <person name="Yang T."/>
            <person name="Chen M."/>
            <person name="Li J."/>
            <person name="Chen F."/>
            <person name="Yang J."/>
            <person name="Li W."/>
            <person name="Zhang B."/>
            <person name="Zhang Z."/>
            <person name="Wu J."/>
            <person name="Zhang C."/>
            <person name="Long L."/>
            <person name="Xiao J."/>
        </authorList>
    </citation>
    <scope>NUCLEOTIDE SEQUENCE [LARGE SCALE GENOMIC DNA]</scope>
    <source>
        <strain evidence="1 2">SCSIO 10429</strain>
    </source>
</reference>
<evidence type="ECO:0000313" key="2">
    <source>
        <dbReference type="Proteomes" id="UP000176005"/>
    </source>
</evidence>
<protein>
    <submittedName>
        <fullName evidence="1">Uncharacterized protein</fullName>
    </submittedName>
</protein>
<dbReference type="AlphaFoldDB" id="A0A1E7L577"/>
<keyword evidence="2" id="KW-1185">Reference proteome</keyword>
<dbReference type="RefSeq" id="WP_070017067.1">
    <property type="nucleotide sequence ID" value="NZ_LJGW01000231.1"/>
</dbReference>
<accession>A0A1E7L577</accession>
<gene>
    <name evidence="1" type="ORF">AN218_13355</name>
</gene>
<dbReference type="Proteomes" id="UP000176005">
    <property type="component" value="Unassembled WGS sequence"/>
</dbReference>
<evidence type="ECO:0000313" key="1">
    <source>
        <dbReference type="EMBL" id="OEV11334.1"/>
    </source>
</evidence>
<name>A0A1E7L577_9ACTN</name>
<dbReference type="EMBL" id="LJGW01000231">
    <property type="protein sequence ID" value="OEV11334.1"/>
    <property type="molecule type" value="Genomic_DNA"/>
</dbReference>
<organism evidence="1 2">
    <name type="scientific">Streptomyces nanshensis</name>
    <dbReference type="NCBI Taxonomy" id="518642"/>
    <lineage>
        <taxon>Bacteria</taxon>
        <taxon>Bacillati</taxon>
        <taxon>Actinomycetota</taxon>
        <taxon>Actinomycetes</taxon>
        <taxon>Kitasatosporales</taxon>
        <taxon>Streptomycetaceae</taxon>
        <taxon>Streptomyces</taxon>
    </lineage>
</organism>
<comment type="caution">
    <text evidence="1">The sequence shown here is derived from an EMBL/GenBank/DDBJ whole genome shotgun (WGS) entry which is preliminary data.</text>
</comment>